<dbReference type="KEGG" id="bpm:BURPS1710b_3714"/>
<reference evidence="2 3" key="1">
    <citation type="submission" date="2005-09" db="EMBL/GenBank/DDBJ databases">
        <authorList>
            <person name="Woods D.E."/>
            <person name="Nierman W.C."/>
        </authorList>
    </citation>
    <scope>NUCLEOTIDE SEQUENCE [LARGE SCALE GENOMIC DNA]</scope>
    <source>
        <strain evidence="2 3">1710b</strain>
    </source>
</reference>
<protein>
    <submittedName>
        <fullName evidence="2">Uncharacterized protein</fullName>
    </submittedName>
</protein>
<feature type="compositionally biased region" description="Basic and acidic residues" evidence="1">
    <location>
        <begin position="361"/>
        <end position="383"/>
    </location>
</feature>
<feature type="region of interest" description="Disordered" evidence="1">
    <location>
        <begin position="46"/>
        <end position="96"/>
    </location>
</feature>
<feature type="compositionally biased region" description="Basic and acidic residues" evidence="1">
    <location>
        <begin position="392"/>
        <end position="416"/>
    </location>
</feature>
<evidence type="ECO:0000256" key="1">
    <source>
        <dbReference type="SAM" id="MobiDB-lite"/>
    </source>
</evidence>
<evidence type="ECO:0000313" key="3">
    <source>
        <dbReference type="Proteomes" id="UP000002700"/>
    </source>
</evidence>
<dbReference type="HOGENOM" id="CLU_550611_0_0_4"/>
<feature type="compositionally biased region" description="Basic and acidic residues" evidence="1">
    <location>
        <begin position="68"/>
        <end position="96"/>
    </location>
</feature>
<feature type="compositionally biased region" description="Basic and acidic residues" evidence="1">
    <location>
        <begin position="296"/>
        <end position="331"/>
    </location>
</feature>
<feature type="region of interest" description="Disordered" evidence="1">
    <location>
        <begin position="255"/>
        <end position="337"/>
    </location>
</feature>
<feature type="compositionally biased region" description="Basic and acidic residues" evidence="1">
    <location>
        <begin position="154"/>
        <end position="178"/>
    </location>
</feature>
<feature type="compositionally biased region" description="Basic and acidic residues" evidence="1">
    <location>
        <begin position="46"/>
        <end position="57"/>
    </location>
</feature>
<organism evidence="2 3">
    <name type="scientific">Burkholderia pseudomallei (strain 1710b)</name>
    <dbReference type="NCBI Taxonomy" id="320372"/>
    <lineage>
        <taxon>Bacteria</taxon>
        <taxon>Pseudomonadati</taxon>
        <taxon>Pseudomonadota</taxon>
        <taxon>Betaproteobacteria</taxon>
        <taxon>Burkholderiales</taxon>
        <taxon>Burkholderiaceae</taxon>
        <taxon>Burkholderia</taxon>
        <taxon>pseudomallei group</taxon>
    </lineage>
</organism>
<evidence type="ECO:0000313" key="2">
    <source>
        <dbReference type="EMBL" id="ABA49817.1"/>
    </source>
</evidence>
<dbReference type="EMBL" id="CP000124">
    <property type="protein sequence ID" value="ABA49817.1"/>
    <property type="molecule type" value="Genomic_DNA"/>
</dbReference>
<feature type="region of interest" description="Disordered" evidence="1">
    <location>
        <begin position="152"/>
        <end position="178"/>
    </location>
</feature>
<accession>Q3JMX5</accession>
<gene>
    <name evidence="2" type="ordered locus">BURPS1710b_3714</name>
</gene>
<sequence length="495" mass="57752">MLAPHVVREHLRERGNRLAGKHRVGHARCALALIIAPCGERVLAKQQDRDQIDERHQPHAGIGHRPHERQLPDAAEHHHAEHREPEHQQRAAPARDEADVAFRIRVVADHRRKREEEDRHRHVDASPVADVARDRALRERRAGHRRARLVLPRQQDHERGRAADHDRVDEHAEHLDQPLRDRMPRARGRGRVRRAAHAGLVREQAAFHADRHRLAHRVAGQAARRLLEAERALHDQHDHVRHERDVRRDRIDREREIADRHHGHDHLRDVRDPPNPAEDDRRRQRDECEPDGGAAHAERRVERLGDRVRLHRVEHEAEREDQRQREQHAETARAQPDLDVIRGAAAIRAVMMRHLEDLRERRLDERGRHPDERRHPHPEDRARPAHRHRNRDARDVARADAAREPGRERLERRDAARLALAADEAHAEEQRAQLNHPEAQREPRARAEQQRNQHVIPENAVDPVDQRTHKAFHPSSPDLGSDYVLIPVIAGRGST</sequence>
<feature type="compositionally biased region" description="Basic and acidic residues" evidence="1">
    <location>
        <begin position="438"/>
        <end position="451"/>
    </location>
</feature>
<feature type="region of interest" description="Disordered" evidence="1">
    <location>
        <begin position="361"/>
        <end position="482"/>
    </location>
</feature>
<proteinExistence type="predicted"/>
<feature type="compositionally biased region" description="Basic and acidic residues" evidence="1">
    <location>
        <begin position="255"/>
        <end position="287"/>
    </location>
</feature>
<dbReference type="Proteomes" id="UP000002700">
    <property type="component" value="Chromosome I"/>
</dbReference>
<dbReference type="AlphaFoldDB" id="Q3JMX5"/>
<name>Q3JMX5_BURP1</name>
<dbReference type="EnsemblBacteria" id="ABA49817">
    <property type="protein sequence ID" value="ABA49817"/>
    <property type="gene ID" value="BURPS1710b_3714"/>
</dbReference>